<evidence type="ECO:0000313" key="2">
    <source>
        <dbReference type="Proteomes" id="UP001611548"/>
    </source>
</evidence>
<dbReference type="EMBL" id="JBIRWE010000011">
    <property type="protein sequence ID" value="MFI1966766.1"/>
    <property type="molecule type" value="Genomic_DNA"/>
</dbReference>
<evidence type="ECO:0000313" key="1">
    <source>
        <dbReference type="EMBL" id="MFI1966766.1"/>
    </source>
</evidence>
<reference evidence="1 2" key="1">
    <citation type="submission" date="2024-10" db="EMBL/GenBank/DDBJ databases">
        <title>The Natural Products Discovery Center: Release of the First 8490 Sequenced Strains for Exploring Actinobacteria Biosynthetic Diversity.</title>
        <authorList>
            <person name="Kalkreuter E."/>
            <person name="Kautsar S.A."/>
            <person name="Yang D."/>
            <person name="Bader C.D."/>
            <person name="Teijaro C.N."/>
            <person name="Fluegel L."/>
            <person name="Davis C.M."/>
            <person name="Simpson J.R."/>
            <person name="Lauterbach L."/>
            <person name="Steele A.D."/>
            <person name="Gui C."/>
            <person name="Meng S."/>
            <person name="Li G."/>
            <person name="Viehrig K."/>
            <person name="Ye F."/>
            <person name="Su P."/>
            <person name="Kiefer A.F."/>
            <person name="Nichols A."/>
            <person name="Cepeda A.J."/>
            <person name="Yan W."/>
            <person name="Fan B."/>
            <person name="Jiang Y."/>
            <person name="Adhikari A."/>
            <person name="Zheng C.-J."/>
            <person name="Schuster L."/>
            <person name="Cowan T.M."/>
            <person name="Smanski M.J."/>
            <person name="Chevrette M.G."/>
            <person name="De Carvalho L.P.S."/>
            <person name="Shen B."/>
        </authorList>
    </citation>
    <scope>NUCLEOTIDE SEQUENCE [LARGE SCALE GENOMIC DNA]</scope>
    <source>
        <strain evidence="1 2">NPDC020327</strain>
    </source>
</reference>
<gene>
    <name evidence="1" type="ORF">ACH429_22075</name>
</gene>
<proteinExistence type="predicted"/>
<organism evidence="1 2">
    <name type="scientific">Streptomyces pathocidini</name>
    <dbReference type="NCBI Taxonomy" id="1650571"/>
    <lineage>
        <taxon>Bacteria</taxon>
        <taxon>Bacillati</taxon>
        <taxon>Actinomycetota</taxon>
        <taxon>Actinomycetes</taxon>
        <taxon>Kitasatosporales</taxon>
        <taxon>Streptomycetaceae</taxon>
        <taxon>Streptomyces</taxon>
    </lineage>
</organism>
<dbReference type="Proteomes" id="UP001611548">
    <property type="component" value="Unassembled WGS sequence"/>
</dbReference>
<sequence length="48" mass="5183">MPDPTTYDDEFIDCELCAPTDDSDPYPYAHCCQCGDTGTGDVPECTCA</sequence>
<name>A0ABW7UY22_9ACTN</name>
<keyword evidence="2" id="KW-1185">Reference proteome</keyword>
<evidence type="ECO:0008006" key="3">
    <source>
        <dbReference type="Google" id="ProtNLM"/>
    </source>
</evidence>
<protein>
    <recommendedName>
        <fullName evidence="3">Small CPxCG-related zinc finger protein</fullName>
    </recommendedName>
</protein>
<dbReference type="RefSeq" id="WP_157859221.1">
    <property type="nucleotide sequence ID" value="NZ_JBIRWE010000011.1"/>
</dbReference>
<accession>A0ABW7UY22</accession>
<comment type="caution">
    <text evidence="1">The sequence shown here is derived from an EMBL/GenBank/DDBJ whole genome shotgun (WGS) entry which is preliminary data.</text>
</comment>